<keyword evidence="4" id="KW-1185">Reference proteome</keyword>
<dbReference type="OrthoDB" id="9133087at2"/>
<proteinExistence type="predicted"/>
<keyword evidence="1" id="KW-0472">Membrane</keyword>
<dbReference type="Gene3D" id="1.20.5.340">
    <property type="match status" value="1"/>
</dbReference>
<dbReference type="HOGENOM" id="CLU_127685_1_0_4"/>
<dbReference type="RefSeq" id="WP_012416096.1">
    <property type="nucleotide sequence ID" value="NC_010645.1"/>
</dbReference>
<sequence length="87" mass="9753">MSIVTFDTHKFIKTLEAAGLSEAQAEAFARAQQEMLSDVLNTSLATKMDMNRIEMKLTEHDGEFKLVRWMLGLLMAGVASLILKAFF</sequence>
<evidence type="ECO:0000313" key="2">
    <source>
        <dbReference type="EMBL" id="CAJ48004.1"/>
    </source>
</evidence>
<feature type="transmembrane region" description="Helical" evidence="1">
    <location>
        <begin position="66"/>
        <end position="86"/>
    </location>
</feature>
<dbReference type="STRING" id="360910.BAV0403"/>
<keyword evidence="1" id="KW-0812">Transmembrane</keyword>
<protein>
    <submittedName>
        <fullName evidence="3">Phage protein</fullName>
    </submittedName>
    <submittedName>
        <fullName evidence="2">Phage-related protein</fullName>
    </submittedName>
</protein>
<gene>
    <name evidence="2" type="ordered locus">BAV0403</name>
    <name evidence="3" type="ordered locus">BAV1429</name>
</gene>
<organism evidence="2 4">
    <name type="scientific">Bordetella avium (strain 197N)</name>
    <dbReference type="NCBI Taxonomy" id="360910"/>
    <lineage>
        <taxon>Bacteria</taxon>
        <taxon>Pseudomonadati</taxon>
        <taxon>Pseudomonadota</taxon>
        <taxon>Betaproteobacteria</taxon>
        <taxon>Burkholderiales</taxon>
        <taxon>Alcaligenaceae</taxon>
        <taxon>Bordetella</taxon>
    </lineage>
</organism>
<dbReference type="EMBL" id="AM167904">
    <property type="protein sequence ID" value="CAJ48004.1"/>
    <property type="molecule type" value="Genomic_DNA"/>
</dbReference>
<dbReference type="Proteomes" id="UP000001977">
    <property type="component" value="Chromosome"/>
</dbReference>
<dbReference type="KEGG" id="bav:BAV1429"/>
<accession>Q2KZ86</accession>
<reference evidence="2 4" key="1">
    <citation type="journal article" date="2006" name="J. Bacteriol.">
        <title>Comparison of the genome sequence of the poultry pathogen Bordetella avium with those of B. bronchiseptica, B. pertussis, and B. parapertussis reveals extensive diversity in surface structures associated with host interaction.</title>
        <authorList>
            <person name="Sebaihia M."/>
            <person name="Preston A."/>
            <person name="Maskell D.J."/>
            <person name="Kuzmiak H."/>
            <person name="Connell T.D."/>
            <person name="King N.D."/>
            <person name="Orndorff P.E."/>
            <person name="Miyamoto D.M."/>
            <person name="Thomson N.R."/>
            <person name="Harris D."/>
            <person name="Goble A."/>
            <person name="Lord A."/>
            <person name="Murphy L."/>
            <person name="Quail M.A."/>
            <person name="Rutter S."/>
            <person name="Squares R."/>
            <person name="Squares S."/>
            <person name="Woodward J."/>
            <person name="Parkhill J."/>
            <person name="Temple L.M."/>
        </authorList>
    </citation>
    <scope>NUCLEOTIDE SEQUENCE [LARGE SCALE GENOMIC DNA]</scope>
    <source>
        <strain evidence="2 4">197N</strain>
    </source>
</reference>
<dbReference type="EMBL" id="AM167904">
    <property type="protein sequence ID" value="CAJ49041.1"/>
    <property type="molecule type" value="Genomic_DNA"/>
</dbReference>
<name>Q2KZ86_BORA1</name>
<dbReference type="KEGG" id="bav:BAV0403"/>
<dbReference type="eggNOG" id="ENOG5033D1Q">
    <property type="taxonomic scope" value="Bacteria"/>
</dbReference>
<keyword evidence="1" id="KW-1133">Transmembrane helix</keyword>
<evidence type="ECO:0000313" key="4">
    <source>
        <dbReference type="Proteomes" id="UP000001977"/>
    </source>
</evidence>
<evidence type="ECO:0000256" key="1">
    <source>
        <dbReference type="SAM" id="Phobius"/>
    </source>
</evidence>
<dbReference type="AlphaFoldDB" id="Q2KZ86"/>
<evidence type="ECO:0000313" key="3">
    <source>
        <dbReference type="EMBL" id="CAJ49041.1"/>
    </source>
</evidence>